<gene>
    <name evidence="2" type="ORF">SAE02_77830</name>
</gene>
<accession>A0A512E4H4</accession>
<evidence type="ECO:0000313" key="2">
    <source>
        <dbReference type="EMBL" id="GEO43635.1"/>
    </source>
</evidence>
<comment type="caution">
    <text evidence="2">The sequence shown here is derived from an EMBL/GenBank/DDBJ whole genome shotgun (WGS) entry which is preliminary data.</text>
</comment>
<protein>
    <submittedName>
        <fullName evidence="2">Uncharacterized protein</fullName>
    </submittedName>
</protein>
<evidence type="ECO:0000313" key="3">
    <source>
        <dbReference type="Proteomes" id="UP000321523"/>
    </source>
</evidence>
<dbReference type="Proteomes" id="UP000321523">
    <property type="component" value="Unassembled WGS sequence"/>
</dbReference>
<dbReference type="AlphaFoldDB" id="A0A512E4H4"/>
<name>A0A512E4H4_9PROT</name>
<sequence>MRYAQNIDFLLASIIYLGSHDYYWARSPKNMAEELSLDEERLKNVFNGFPGIYRRSLRKANNGQHYYALQARYAQKKGGDVSDPEEVFYIDPLDTTKLQLLITFVLQSAEQERTSRRAFVTNFISITAAIIAAMAAVATAILKA</sequence>
<keyword evidence="1" id="KW-1133">Transmembrane helix</keyword>
<feature type="transmembrane region" description="Helical" evidence="1">
    <location>
        <begin position="119"/>
        <end position="142"/>
    </location>
</feature>
<keyword evidence="1" id="KW-0812">Transmembrane</keyword>
<keyword evidence="1" id="KW-0472">Membrane</keyword>
<dbReference type="EMBL" id="BJYZ01000112">
    <property type="protein sequence ID" value="GEO43635.1"/>
    <property type="molecule type" value="Genomic_DNA"/>
</dbReference>
<dbReference type="RefSeq" id="WP_147041329.1">
    <property type="nucleotide sequence ID" value="NZ_BJYZ01000112.1"/>
</dbReference>
<reference evidence="2 3" key="1">
    <citation type="submission" date="2019-07" db="EMBL/GenBank/DDBJ databases">
        <title>Whole genome shotgun sequence of Skermanella aerolata NBRC 106429.</title>
        <authorList>
            <person name="Hosoyama A."/>
            <person name="Uohara A."/>
            <person name="Ohji S."/>
            <person name="Ichikawa N."/>
        </authorList>
    </citation>
    <scope>NUCLEOTIDE SEQUENCE [LARGE SCALE GENOMIC DNA]</scope>
    <source>
        <strain evidence="2 3">NBRC 106429</strain>
    </source>
</reference>
<evidence type="ECO:0000256" key="1">
    <source>
        <dbReference type="SAM" id="Phobius"/>
    </source>
</evidence>
<organism evidence="2 3">
    <name type="scientific">Skermanella aerolata</name>
    <dbReference type="NCBI Taxonomy" id="393310"/>
    <lineage>
        <taxon>Bacteria</taxon>
        <taxon>Pseudomonadati</taxon>
        <taxon>Pseudomonadota</taxon>
        <taxon>Alphaproteobacteria</taxon>
        <taxon>Rhodospirillales</taxon>
        <taxon>Azospirillaceae</taxon>
        <taxon>Skermanella</taxon>
    </lineage>
</organism>
<proteinExistence type="predicted"/>
<dbReference type="OrthoDB" id="5876341at2"/>
<keyword evidence="3" id="KW-1185">Reference proteome</keyword>